<feature type="binding site" evidence="12 14">
    <location>
        <position position="205"/>
    </location>
    <ligand>
        <name>ATP</name>
        <dbReference type="ChEBI" id="CHEBI:30616"/>
    </ligand>
</feature>
<feature type="binding site" evidence="12">
    <location>
        <position position="296"/>
    </location>
    <ligand>
        <name>ATP</name>
        <dbReference type="ChEBI" id="CHEBI:30616"/>
    </ligand>
</feature>
<dbReference type="InterPro" id="IPR036043">
    <property type="entry name" value="Phosphoglycerate_kinase_sf"/>
</dbReference>
<dbReference type="SUPFAM" id="SSF53748">
    <property type="entry name" value="Phosphoglycerate kinase"/>
    <property type="match status" value="1"/>
</dbReference>
<dbReference type="InterPro" id="IPR001576">
    <property type="entry name" value="Phosphoglycerate_kinase"/>
</dbReference>
<evidence type="ECO:0000313" key="16">
    <source>
        <dbReference type="EMBL" id="OQA61123.1"/>
    </source>
</evidence>
<evidence type="ECO:0000256" key="14">
    <source>
        <dbReference type="PIRSR" id="PIRSR000724-2"/>
    </source>
</evidence>
<comment type="subunit">
    <text evidence="4 12">Monomer.</text>
</comment>
<evidence type="ECO:0000256" key="1">
    <source>
        <dbReference type="ARBA" id="ARBA00000642"/>
    </source>
</evidence>
<keyword evidence="10 12" id="KW-0067">ATP-binding</keyword>
<feature type="binding site" evidence="12 14">
    <location>
        <position position="327"/>
    </location>
    <ligand>
        <name>ATP</name>
        <dbReference type="ChEBI" id="CHEBI:30616"/>
    </ligand>
</feature>
<keyword evidence="12" id="KW-0963">Cytoplasm</keyword>
<gene>
    <name evidence="12 16" type="primary">pgk</name>
    <name evidence="16" type="ORF">BWY41_00352</name>
</gene>
<accession>A0A1V5T3L4</accession>
<feature type="binding site" evidence="13">
    <location>
        <position position="122"/>
    </location>
    <ligand>
        <name>(2R)-3-phosphoglycerate</name>
        <dbReference type="ChEBI" id="CHEBI:58272"/>
    </ligand>
</feature>
<evidence type="ECO:0000256" key="9">
    <source>
        <dbReference type="ARBA" id="ARBA00022777"/>
    </source>
</evidence>
<feature type="binding site" evidence="12">
    <location>
        <position position="122"/>
    </location>
    <ligand>
        <name>substrate</name>
    </ligand>
</feature>
<dbReference type="GO" id="GO:0006094">
    <property type="term" value="P:gluconeogenesis"/>
    <property type="evidence" value="ECO:0007669"/>
    <property type="project" value="TreeGrafter"/>
</dbReference>
<dbReference type="GO" id="GO:0006096">
    <property type="term" value="P:glycolytic process"/>
    <property type="evidence" value="ECO:0007669"/>
    <property type="project" value="UniProtKB-UniRule"/>
</dbReference>
<dbReference type="GO" id="GO:0005829">
    <property type="term" value="C:cytosol"/>
    <property type="evidence" value="ECO:0007669"/>
    <property type="project" value="TreeGrafter"/>
</dbReference>
<evidence type="ECO:0000256" key="4">
    <source>
        <dbReference type="ARBA" id="ARBA00011245"/>
    </source>
</evidence>
<evidence type="ECO:0000256" key="6">
    <source>
        <dbReference type="ARBA" id="ARBA00016471"/>
    </source>
</evidence>
<dbReference type="GO" id="GO:0043531">
    <property type="term" value="F:ADP binding"/>
    <property type="evidence" value="ECO:0007669"/>
    <property type="project" value="TreeGrafter"/>
</dbReference>
<comment type="caution">
    <text evidence="16">The sequence shown here is derived from an EMBL/GenBank/DDBJ whole genome shotgun (WGS) entry which is preliminary data.</text>
</comment>
<comment type="catalytic activity">
    <reaction evidence="1 12 15">
        <text>(2R)-3-phosphoglycerate + ATP = (2R)-3-phospho-glyceroyl phosphate + ADP</text>
        <dbReference type="Rhea" id="RHEA:14801"/>
        <dbReference type="ChEBI" id="CHEBI:30616"/>
        <dbReference type="ChEBI" id="CHEBI:57604"/>
        <dbReference type="ChEBI" id="CHEBI:58272"/>
        <dbReference type="ChEBI" id="CHEBI:456216"/>
        <dbReference type="EC" id="2.7.2.3"/>
    </reaction>
</comment>
<sequence length="397" mass="42843">MDKKTIRDIPKDQLKGKKVLVRVDFNVPLNEKREVTDDTRIVMSLPTIRFLLEQGARVILVSHLGRPKGGPKDELKMNPVALKLEQILGYKVQKADDCIGESVAQMANKLKDGEVLLLENVRFYPQEEANDHEFARSLASLADIYVNDAFGTAHRAHASTAGVAAFLPAYAGFLMEKELESLGEKLNHPVRPFLAILGGAKVSSKIGVIQKLIEKVDVLLIGGGMSYTFIKALGYEVGTSLLEESMIEEAKKIMDMAKEKKVNFILPDDFIVAAEGKEGVPTQVVAWNQIPANMGGFDIGPKTIEKFGQAIMKAKTIFWNGPVGLFEVKSFSTGTVEIAKKVAQSGAVSVVGGGDTIAAINQAGVANAITHISTGGGASLEFVEGRKLPGVEVLQSK</sequence>
<dbReference type="GO" id="GO:0004618">
    <property type="term" value="F:phosphoglycerate kinase activity"/>
    <property type="evidence" value="ECO:0007669"/>
    <property type="project" value="UniProtKB-UniRule"/>
</dbReference>
<feature type="binding site" evidence="12 13">
    <location>
        <begin position="63"/>
        <end position="66"/>
    </location>
    <ligand>
        <name>substrate</name>
    </ligand>
</feature>
<dbReference type="InterPro" id="IPR015824">
    <property type="entry name" value="Phosphoglycerate_kinase_N"/>
</dbReference>
<dbReference type="AlphaFoldDB" id="A0A1V5T3L4"/>
<dbReference type="Gene3D" id="3.40.50.1260">
    <property type="entry name" value="Phosphoglycerate kinase, N-terminal domain"/>
    <property type="match status" value="2"/>
</dbReference>
<dbReference type="CDD" id="cd00318">
    <property type="entry name" value="Phosphoglycerate_kinase"/>
    <property type="match status" value="1"/>
</dbReference>
<dbReference type="HAMAP" id="MF_00145">
    <property type="entry name" value="Phosphoglyc_kinase"/>
    <property type="match status" value="1"/>
</dbReference>
<evidence type="ECO:0000256" key="8">
    <source>
        <dbReference type="ARBA" id="ARBA00022741"/>
    </source>
</evidence>
<feature type="binding site" evidence="12 14">
    <location>
        <begin position="353"/>
        <end position="356"/>
    </location>
    <ligand>
        <name>ATP</name>
        <dbReference type="ChEBI" id="CHEBI:30616"/>
    </ligand>
</feature>
<feature type="binding site" evidence="13">
    <location>
        <position position="155"/>
    </location>
    <ligand>
        <name>(2R)-3-phosphoglycerate</name>
        <dbReference type="ChEBI" id="CHEBI:58272"/>
    </ligand>
</feature>
<evidence type="ECO:0000256" key="10">
    <source>
        <dbReference type="ARBA" id="ARBA00022840"/>
    </source>
</evidence>
<dbReference type="EC" id="2.7.2.3" evidence="5 12"/>
<reference evidence="16" key="1">
    <citation type="submission" date="2017-02" db="EMBL/GenBank/DDBJ databases">
        <title>Delving into the versatile metabolic prowess of the omnipresent phylum Bacteroidetes.</title>
        <authorList>
            <person name="Nobu M.K."/>
            <person name="Mei R."/>
            <person name="Narihiro T."/>
            <person name="Kuroda K."/>
            <person name="Liu W.-T."/>
        </authorList>
    </citation>
    <scope>NUCLEOTIDE SEQUENCE</scope>
    <source>
        <strain evidence="16">ADurb.Bin276</strain>
    </source>
</reference>
<dbReference type="PROSITE" id="PS00111">
    <property type="entry name" value="PGLYCERATE_KINASE"/>
    <property type="match status" value="1"/>
</dbReference>
<keyword evidence="8 12" id="KW-0547">Nucleotide-binding</keyword>
<keyword evidence="11 12" id="KW-0324">Glycolysis</keyword>
<keyword evidence="9 12" id="KW-0418">Kinase</keyword>
<organism evidence="16">
    <name type="scientific">Candidatus Atribacter allofermentans</name>
    <dbReference type="NCBI Taxonomy" id="1852833"/>
    <lineage>
        <taxon>Bacteria</taxon>
        <taxon>Pseudomonadati</taxon>
        <taxon>Atribacterota</taxon>
        <taxon>Atribacteria</taxon>
        <taxon>Atribacterales</taxon>
        <taxon>Atribacteraceae</taxon>
        <taxon>Atribacter</taxon>
    </lineage>
</organism>
<dbReference type="UniPathway" id="UPA00109">
    <property type="reaction ID" value="UER00185"/>
</dbReference>
<dbReference type="FunFam" id="3.40.50.1260:FF:000006">
    <property type="entry name" value="Phosphoglycerate kinase"/>
    <property type="match status" value="1"/>
</dbReference>
<dbReference type="PIRSF" id="PIRSF000724">
    <property type="entry name" value="Pgk"/>
    <property type="match status" value="1"/>
</dbReference>
<dbReference type="GO" id="GO:0005524">
    <property type="term" value="F:ATP binding"/>
    <property type="evidence" value="ECO:0007669"/>
    <property type="project" value="UniProtKB-KW"/>
</dbReference>
<dbReference type="Pfam" id="PF00162">
    <property type="entry name" value="PGK"/>
    <property type="match status" value="1"/>
</dbReference>
<evidence type="ECO:0000256" key="2">
    <source>
        <dbReference type="ARBA" id="ARBA00004838"/>
    </source>
</evidence>
<dbReference type="InterPro" id="IPR015911">
    <property type="entry name" value="Phosphoglycerate_kinase_CS"/>
</dbReference>
<name>A0A1V5T3L4_9BACT</name>
<comment type="pathway">
    <text evidence="2 12">Carbohydrate degradation; glycolysis; pyruvate from D-glyceraldehyde 3-phosphate: step 2/5.</text>
</comment>
<keyword evidence="7 12" id="KW-0808">Transferase</keyword>
<protein>
    <recommendedName>
        <fullName evidence="6 12">Phosphoglycerate kinase</fullName>
        <ecNumber evidence="5 12">2.7.2.3</ecNumber>
    </recommendedName>
</protein>
<comment type="similarity">
    <text evidence="3 12 15">Belongs to the phosphoglycerate kinase family.</text>
</comment>
<evidence type="ECO:0000256" key="11">
    <source>
        <dbReference type="ARBA" id="ARBA00023152"/>
    </source>
</evidence>
<dbReference type="FunFam" id="3.40.50.1260:FF:000003">
    <property type="entry name" value="Phosphoglycerate kinase"/>
    <property type="match status" value="1"/>
</dbReference>
<feature type="binding site" evidence="13">
    <location>
        <position position="40"/>
    </location>
    <ligand>
        <name>(2R)-3-phosphoglycerate</name>
        <dbReference type="ChEBI" id="CHEBI:58272"/>
    </ligand>
</feature>
<dbReference type="Proteomes" id="UP000485569">
    <property type="component" value="Unassembled WGS sequence"/>
</dbReference>
<dbReference type="PRINTS" id="PR00477">
    <property type="entry name" value="PHGLYCKINASE"/>
</dbReference>
<evidence type="ECO:0000256" key="15">
    <source>
        <dbReference type="RuleBase" id="RU000532"/>
    </source>
</evidence>
<feature type="binding site" evidence="12">
    <location>
        <position position="155"/>
    </location>
    <ligand>
        <name>substrate</name>
    </ligand>
</feature>
<feature type="binding site" evidence="12">
    <location>
        <position position="40"/>
    </location>
    <ligand>
        <name>substrate</name>
    </ligand>
</feature>
<evidence type="ECO:0000256" key="12">
    <source>
        <dbReference type="HAMAP-Rule" id="MF_00145"/>
    </source>
</evidence>
<evidence type="ECO:0000256" key="3">
    <source>
        <dbReference type="ARBA" id="ARBA00008982"/>
    </source>
</evidence>
<dbReference type="PANTHER" id="PTHR11406">
    <property type="entry name" value="PHOSPHOGLYCERATE KINASE"/>
    <property type="match status" value="1"/>
</dbReference>
<proteinExistence type="inferred from homology"/>
<evidence type="ECO:0000256" key="13">
    <source>
        <dbReference type="PIRSR" id="PIRSR000724-1"/>
    </source>
</evidence>
<dbReference type="PANTHER" id="PTHR11406:SF23">
    <property type="entry name" value="PHOSPHOGLYCERATE KINASE 1, CHLOROPLASTIC-RELATED"/>
    <property type="match status" value="1"/>
</dbReference>
<dbReference type="EMBL" id="MWBQ01000024">
    <property type="protein sequence ID" value="OQA61123.1"/>
    <property type="molecule type" value="Genomic_DNA"/>
</dbReference>
<evidence type="ECO:0000256" key="5">
    <source>
        <dbReference type="ARBA" id="ARBA00013061"/>
    </source>
</evidence>
<feature type="binding site" evidence="12 13">
    <location>
        <begin position="24"/>
        <end position="26"/>
    </location>
    <ligand>
        <name>substrate</name>
    </ligand>
</feature>
<comment type="subcellular location">
    <subcellularLocation>
        <location evidence="12">Cytoplasm</location>
    </subcellularLocation>
</comment>
<evidence type="ECO:0000256" key="7">
    <source>
        <dbReference type="ARBA" id="ARBA00022679"/>
    </source>
</evidence>